<keyword evidence="6" id="KW-0547">Nucleotide-binding</keyword>
<keyword evidence="7" id="KW-0418">Kinase</keyword>
<proteinExistence type="predicted"/>
<dbReference type="CDD" id="cd01949">
    <property type="entry name" value="GGDEF"/>
    <property type="match status" value="1"/>
</dbReference>
<keyword evidence="10" id="KW-0902">Two-component regulatory system</keyword>
<evidence type="ECO:0000313" key="14">
    <source>
        <dbReference type="EMBL" id="TLC98792.1"/>
    </source>
</evidence>
<evidence type="ECO:0000256" key="9">
    <source>
        <dbReference type="ARBA" id="ARBA00022989"/>
    </source>
</evidence>
<dbReference type="InterPro" id="IPR000160">
    <property type="entry name" value="GGDEF_dom"/>
</dbReference>
<evidence type="ECO:0000256" key="6">
    <source>
        <dbReference type="ARBA" id="ARBA00022741"/>
    </source>
</evidence>
<dbReference type="InterPro" id="IPR050469">
    <property type="entry name" value="Diguanylate_Cyclase"/>
</dbReference>
<dbReference type="PANTHER" id="PTHR45138:SF9">
    <property type="entry name" value="DIGUANYLATE CYCLASE DGCM-RELATED"/>
    <property type="match status" value="1"/>
</dbReference>
<keyword evidence="9 12" id="KW-1133">Transmembrane helix</keyword>
<dbReference type="InterPro" id="IPR033479">
    <property type="entry name" value="dCache_1"/>
</dbReference>
<gene>
    <name evidence="14" type="primary">adrA_3</name>
    <name evidence="14" type="ORF">DSM106044_04325</name>
</gene>
<dbReference type="InterPro" id="IPR000014">
    <property type="entry name" value="PAS"/>
</dbReference>
<evidence type="ECO:0000256" key="8">
    <source>
        <dbReference type="ARBA" id="ARBA00022840"/>
    </source>
</evidence>
<dbReference type="Proteomes" id="UP000306509">
    <property type="component" value="Unassembled WGS sequence"/>
</dbReference>
<keyword evidence="4 14" id="KW-0808">Transferase</keyword>
<evidence type="ECO:0000256" key="11">
    <source>
        <dbReference type="ARBA" id="ARBA00023136"/>
    </source>
</evidence>
<name>A0A4U8Q492_9FIRM</name>
<protein>
    <submittedName>
        <fullName evidence="14">Putative diguanylate cyclase AdrA</fullName>
        <ecNumber evidence="14">2.7.7.65</ecNumber>
    </submittedName>
</protein>
<evidence type="ECO:0000256" key="4">
    <source>
        <dbReference type="ARBA" id="ARBA00022679"/>
    </source>
</evidence>
<dbReference type="GO" id="GO:0043709">
    <property type="term" value="P:cell adhesion involved in single-species biofilm formation"/>
    <property type="evidence" value="ECO:0007669"/>
    <property type="project" value="TreeGrafter"/>
</dbReference>
<dbReference type="InterPro" id="IPR029787">
    <property type="entry name" value="Nucleotide_cyclase"/>
</dbReference>
<keyword evidence="8" id="KW-0067">ATP-binding</keyword>
<evidence type="ECO:0000256" key="1">
    <source>
        <dbReference type="ARBA" id="ARBA00004651"/>
    </source>
</evidence>
<dbReference type="GO" id="GO:0016301">
    <property type="term" value="F:kinase activity"/>
    <property type="evidence" value="ECO:0007669"/>
    <property type="project" value="UniProtKB-KW"/>
</dbReference>
<dbReference type="STRING" id="180332.GCA_000797495_02113"/>
<keyword evidence="14" id="KW-0548">Nucleotidyltransferase</keyword>
<dbReference type="InterPro" id="IPR029151">
    <property type="entry name" value="Sensor-like_sf"/>
</dbReference>
<dbReference type="RefSeq" id="WP_138003640.1">
    <property type="nucleotide sequence ID" value="NZ_QGQD01000083.1"/>
</dbReference>
<dbReference type="InterPro" id="IPR035965">
    <property type="entry name" value="PAS-like_dom_sf"/>
</dbReference>
<organism evidence="14 15">
    <name type="scientific">Robinsoniella peoriensis</name>
    <dbReference type="NCBI Taxonomy" id="180332"/>
    <lineage>
        <taxon>Bacteria</taxon>
        <taxon>Bacillati</taxon>
        <taxon>Bacillota</taxon>
        <taxon>Clostridia</taxon>
        <taxon>Lachnospirales</taxon>
        <taxon>Lachnospiraceae</taxon>
        <taxon>Robinsoniella</taxon>
    </lineage>
</organism>
<keyword evidence="15" id="KW-1185">Reference proteome</keyword>
<evidence type="ECO:0000256" key="5">
    <source>
        <dbReference type="ARBA" id="ARBA00022692"/>
    </source>
</evidence>
<keyword evidence="2" id="KW-1003">Cell membrane</keyword>
<dbReference type="SUPFAM" id="SSF55073">
    <property type="entry name" value="Nucleotide cyclase"/>
    <property type="match status" value="1"/>
</dbReference>
<evidence type="ECO:0000256" key="7">
    <source>
        <dbReference type="ARBA" id="ARBA00022777"/>
    </source>
</evidence>
<dbReference type="InterPro" id="IPR043128">
    <property type="entry name" value="Rev_trsase/Diguanyl_cyclase"/>
</dbReference>
<dbReference type="SUPFAM" id="SSF55785">
    <property type="entry name" value="PYP-like sensor domain (PAS domain)"/>
    <property type="match status" value="1"/>
</dbReference>
<dbReference type="Pfam" id="PF08447">
    <property type="entry name" value="PAS_3"/>
    <property type="match status" value="1"/>
</dbReference>
<dbReference type="InterPro" id="IPR013655">
    <property type="entry name" value="PAS_fold_3"/>
</dbReference>
<dbReference type="Gene3D" id="3.30.70.270">
    <property type="match status" value="1"/>
</dbReference>
<dbReference type="GO" id="GO:0005886">
    <property type="term" value="C:plasma membrane"/>
    <property type="evidence" value="ECO:0007669"/>
    <property type="project" value="UniProtKB-SubCell"/>
</dbReference>
<dbReference type="EMBL" id="QGQD01000083">
    <property type="protein sequence ID" value="TLC98792.1"/>
    <property type="molecule type" value="Genomic_DNA"/>
</dbReference>
<keyword evidence="11 12" id="KW-0472">Membrane</keyword>
<dbReference type="SUPFAM" id="SSF103190">
    <property type="entry name" value="Sensory domain-like"/>
    <property type="match status" value="1"/>
</dbReference>
<dbReference type="CDD" id="cd00130">
    <property type="entry name" value="PAS"/>
    <property type="match status" value="1"/>
</dbReference>
<dbReference type="GO" id="GO:1902201">
    <property type="term" value="P:negative regulation of bacterial-type flagellum-dependent cell motility"/>
    <property type="evidence" value="ECO:0007669"/>
    <property type="project" value="TreeGrafter"/>
</dbReference>
<evidence type="ECO:0000256" key="10">
    <source>
        <dbReference type="ARBA" id="ARBA00023012"/>
    </source>
</evidence>
<feature type="transmembrane region" description="Helical" evidence="12">
    <location>
        <begin position="299"/>
        <end position="317"/>
    </location>
</feature>
<feature type="transmembrane region" description="Helical" evidence="12">
    <location>
        <begin position="7"/>
        <end position="29"/>
    </location>
</feature>
<dbReference type="NCBIfam" id="TIGR00254">
    <property type="entry name" value="GGDEF"/>
    <property type="match status" value="1"/>
</dbReference>
<dbReference type="PROSITE" id="PS50887">
    <property type="entry name" value="GGDEF"/>
    <property type="match status" value="1"/>
</dbReference>
<dbReference type="GO" id="GO:0000160">
    <property type="term" value="P:phosphorelay signal transduction system"/>
    <property type="evidence" value="ECO:0007669"/>
    <property type="project" value="UniProtKB-KW"/>
</dbReference>
<keyword evidence="5 12" id="KW-0812">Transmembrane</keyword>
<dbReference type="Pfam" id="PF00990">
    <property type="entry name" value="GGDEF"/>
    <property type="match status" value="1"/>
</dbReference>
<keyword evidence="3" id="KW-0597">Phosphoprotein</keyword>
<comment type="caution">
    <text evidence="14">The sequence shown here is derived from an EMBL/GenBank/DDBJ whole genome shotgun (WGS) entry which is preliminary data.</text>
</comment>
<feature type="domain" description="GGDEF" evidence="13">
    <location>
        <begin position="504"/>
        <end position="637"/>
    </location>
</feature>
<dbReference type="Pfam" id="PF02743">
    <property type="entry name" value="dCache_1"/>
    <property type="match status" value="1"/>
</dbReference>
<evidence type="ECO:0000256" key="12">
    <source>
        <dbReference type="SAM" id="Phobius"/>
    </source>
</evidence>
<accession>A0A4U8Q492</accession>
<dbReference type="EC" id="2.7.7.65" evidence="14"/>
<dbReference type="GO" id="GO:0005524">
    <property type="term" value="F:ATP binding"/>
    <property type="evidence" value="ECO:0007669"/>
    <property type="project" value="UniProtKB-KW"/>
</dbReference>
<reference evidence="14 15" key="1">
    <citation type="journal article" date="2019" name="Anaerobe">
        <title>Detection of Robinsoniella peoriensis in multiple bone samples of a trauma patient.</title>
        <authorList>
            <person name="Schrottner P."/>
            <person name="Hartwich K."/>
            <person name="Bunk B."/>
            <person name="Schober I."/>
            <person name="Helbig S."/>
            <person name="Rudolph W.W."/>
            <person name="Gunzer F."/>
        </authorList>
    </citation>
    <scope>NUCLEOTIDE SEQUENCE [LARGE SCALE GENOMIC DNA]</scope>
    <source>
        <strain evidence="14 15">DSM 106044</strain>
    </source>
</reference>
<comment type="subcellular location">
    <subcellularLocation>
        <location evidence="1">Cell membrane</location>
        <topology evidence="1">Multi-pass membrane protein</topology>
    </subcellularLocation>
</comment>
<evidence type="ECO:0000256" key="2">
    <source>
        <dbReference type="ARBA" id="ARBA00022475"/>
    </source>
</evidence>
<evidence type="ECO:0000259" key="13">
    <source>
        <dbReference type="PROSITE" id="PS50887"/>
    </source>
</evidence>
<evidence type="ECO:0000313" key="15">
    <source>
        <dbReference type="Proteomes" id="UP000306509"/>
    </source>
</evidence>
<dbReference type="PANTHER" id="PTHR45138">
    <property type="entry name" value="REGULATORY COMPONENTS OF SENSORY TRANSDUCTION SYSTEM"/>
    <property type="match status" value="1"/>
</dbReference>
<dbReference type="GO" id="GO:0052621">
    <property type="term" value="F:diguanylate cyclase activity"/>
    <property type="evidence" value="ECO:0007669"/>
    <property type="project" value="UniProtKB-EC"/>
</dbReference>
<dbReference type="SMART" id="SM00267">
    <property type="entry name" value="GGDEF"/>
    <property type="match status" value="1"/>
</dbReference>
<evidence type="ECO:0000256" key="3">
    <source>
        <dbReference type="ARBA" id="ARBA00022553"/>
    </source>
</evidence>
<dbReference type="AlphaFoldDB" id="A0A4U8Q492"/>
<sequence length="780" mass="89994">MEKSTLIRTNIIICVIITLGFTITSIISYRSNIGIFQKDIENVSALASDGIYHKIDSIFAKPVNVSLTMANDSLLVDFLSKEKNHMEDDTYIQQLREYLNSYKEKYSYDSVFLVSTNTNRYYHFNGIDRLITVDNPENKWYYDFIEHENEYSLNVDNDEASDNIITIFVNCKIKAKDGSTLGVVGVGLKVDHLQELLKEYDRQFGVTARLIDHDGIIQVSSSETGYENVNIFKDSSLVDFKDTILQNTTGKETFWCDSPQYQSEYCVAQYIPNLKWHLVVANNSTAVSHQLHLQLGRNIAIIIFIIMCVLLTITKVIRKYNKQILKLSIDAELEYHKLLHEATEGLYENIYELDITHNCACGEGTKQYFESLGIDRDSPYDKALKTIAQKQVKEDYIQGYMEIFSPQHVLEVYKSGINTLTYDFLFLESPDKYRWMRINARIFFWASNQSIRMITYRQNIDAEKKREIMLLKKSQIDSLTGLYNKRTTEDMISGILYKDAPNRLRHAFIIFDIDNFKHINDTFGHTFGDSVITEFAAELRSQFRDSDIVGRIGGDEFAACMRDFHDIGSVIHKLERFCSKLSRKNFGKNSEYYISTSIGVSLFPDHGSSYTELYEKADQALYYTKGHGKGSYCIFNKNIEGDSVFHVNQQDMLALISTSIDGISKIAWVDGKFRMLYFNQKRTELTGTTAKTFSDADYDVLSQIHPDDLPGALDIYYKSLPERVPFSLSYRLRHSDGHYIPVKANGLFVDEVYKEKYPVFYVIYTDMSSVLDFEKNKQNN</sequence>
<dbReference type="Gene3D" id="3.30.450.20">
    <property type="entry name" value="PAS domain"/>
    <property type="match status" value="2"/>
</dbReference>